<evidence type="ECO:0000313" key="2">
    <source>
        <dbReference type="Proteomes" id="UP000321367"/>
    </source>
</evidence>
<name>A0A5C6ZZP6_9FLAO</name>
<evidence type="ECO:0000313" key="1">
    <source>
        <dbReference type="EMBL" id="TXD94295.1"/>
    </source>
</evidence>
<gene>
    <name evidence="1" type="ORF">ES724_06495</name>
</gene>
<dbReference type="EMBL" id="VORY01000005">
    <property type="protein sequence ID" value="TXD94295.1"/>
    <property type="molecule type" value="Genomic_DNA"/>
</dbReference>
<dbReference type="CDD" id="cd03025">
    <property type="entry name" value="DsbA_FrnE_like"/>
    <property type="match status" value="1"/>
</dbReference>
<keyword evidence="2" id="KW-1185">Reference proteome</keyword>
<dbReference type="Proteomes" id="UP000321367">
    <property type="component" value="Unassembled WGS sequence"/>
</dbReference>
<protein>
    <submittedName>
        <fullName evidence="1">DsbA family protein</fullName>
    </submittedName>
</protein>
<dbReference type="OrthoDB" id="9813770at2"/>
<dbReference type="Pfam" id="PF13743">
    <property type="entry name" value="Thioredoxin_5"/>
    <property type="match status" value="1"/>
</dbReference>
<dbReference type="Gene3D" id="3.40.30.10">
    <property type="entry name" value="Glutaredoxin"/>
    <property type="match status" value="1"/>
</dbReference>
<dbReference type="AlphaFoldDB" id="A0A5C6ZZP6"/>
<dbReference type="Gene3D" id="1.10.472.60">
    <property type="entry name" value="putative protein disulfide isomerase domain"/>
    <property type="match status" value="1"/>
</dbReference>
<dbReference type="SUPFAM" id="SSF52833">
    <property type="entry name" value="Thioredoxin-like"/>
    <property type="match status" value="1"/>
</dbReference>
<comment type="caution">
    <text evidence="1">The sequence shown here is derived from an EMBL/GenBank/DDBJ whole genome shotgun (WGS) entry which is preliminary data.</text>
</comment>
<dbReference type="PANTHER" id="PTHR13887">
    <property type="entry name" value="GLUTATHIONE S-TRANSFERASE KAPPA"/>
    <property type="match status" value="1"/>
</dbReference>
<organism evidence="1 2">
    <name type="scientific">Gillisia hiemivivida</name>
    <dbReference type="NCBI Taxonomy" id="291190"/>
    <lineage>
        <taxon>Bacteria</taxon>
        <taxon>Pseudomonadati</taxon>
        <taxon>Bacteroidota</taxon>
        <taxon>Flavobacteriia</taxon>
        <taxon>Flavobacteriales</taxon>
        <taxon>Flavobacteriaceae</taxon>
        <taxon>Gillisia</taxon>
    </lineage>
</organism>
<accession>A0A5C6ZZP6</accession>
<sequence length="212" mass="24504">MIKDTIYYVYDPLCSWCYGFSPVIKKLKSTYKDQFDFQVISGGMQSGERKQPVSAIRDYLKGAYKDVTQRTGVEFGDKFMKVLEDGERILDSIPPSIALSIVKDLRPKEALNFAATIQEAIYFDGFNWNIVEAYFPYLETYGIDQEEFRRKFEDPIYKEKALEDFKLATNFGVTGFPSVILKKENKYYLIAQGFVPFEQLDATIKQVQTSQD</sequence>
<proteinExistence type="predicted"/>
<dbReference type="RefSeq" id="WP_146931171.1">
    <property type="nucleotide sequence ID" value="NZ_CBCSHZ010000024.1"/>
</dbReference>
<dbReference type="PANTHER" id="PTHR13887:SF54">
    <property type="entry name" value="DSBA FAMILY PROTEIN"/>
    <property type="match status" value="1"/>
</dbReference>
<reference evidence="1 2" key="1">
    <citation type="submission" date="2019-08" db="EMBL/GenBank/DDBJ databases">
        <title>Genome sequence of Gillisia hiemivivida IC154 (type strain).</title>
        <authorList>
            <person name="Bowman J.P."/>
        </authorList>
    </citation>
    <scope>NUCLEOTIDE SEQUENCE [LARGE SCALE GENOMIC DNA]</scope>
    <source>
        <strain evidence="1 2">IC154</strain>
    </source>
</reference>
<dbReference type="InterPro" id="IPR036249">
    <property type="entry name" value="Thioredoxin-like_sf"/>
</dbReference>